<keyword evidence="2 5" id="KW-0853">WD repeat</keyword>
<evidence type="ECO:0000256" key="3">
    <source>
        <dbReference type="ARBA" id="ARBA00022737"/>
    </source>
</evidence>
<feature type="compositionally biased region" description="Low complexity" evidence="6">
    <location>
        <begin position="595"/>
        <end position="606"/>
    </location>
</feature>
<dbReference type="InterPro" id="IPR015943">
    <property type="entry name" value="WD40/YVTN_repeat-like_dom_sf"/>
</dbReference>
<dbReference type="PROSITE" id="PS50294">
    <property type="entry name" value="WD_REPEATS_REGION"/>
    <property type="match status" value="1"/>
</dbReference>
<dbReference type="SMART" id="SM00320">
    <property type="entry name" value="WD40"/>
    <property type="match status" value="4"/>
</dbReference>
<comment type="subcellular location">
    <subcellularLocation>
        <location evidence="1">Nucleus</location>
    </subcellularLocation>
</comment>
<feature type="compositionally biased region" description="Gly residues" evidence="6">
    <location>
        <begin position="544"/>
        <end position="557"/>
    </location>
</feature>
<protein>
    <submittedName>
        <fullName evidence="7">Uncharacterized protein</fullName>
    </submittedName>
</protein>
<name>A0A383WGW9_TETOB</name>
<feature type="region of interest" description="Disordered" evidence="6">
    <location>
        <begin position="468"/>
        <end position="580"/>
    </location>
</feature>
<feature type="compositionally biased region" description="Basic and acidic residues" evidence="6">
    <location>
        <begin position="499"/>
        <end position="513"/>
    </location>
</feature>
<dbReference type="PANTHER" id="PTHR44040:SF1">
    <property type="entry name" value="RETINOBLASTOMA-BINDING PROTEIN 5"/>
    <property type="match status" value="1"/>
</dbReference>
<sequence length="622" mass="66989">MNRKLVDPFKSVALPEVIEEYLDYGVAKCCAFNRRGTLLATGTEDGYIIIWDFETRGVAKLLNGHSVQALPDDQQQQQQRAAPLAAAVTSLAWSRSGRHLLSGSLDKRVMLWDVLTGELVHEVALSSGVTRVSLSPRKPYTAVASLISTPPVIIDLDSKEVTPLASIDFKASAEKPGQQEMVANHVAGVALLSKSGREVLLGQLRGTITLYDTASQQVLDVVKLPAAVKVMSMCLNRQGSLLLVNCSDKAVRLFELRPRQPDARSYSAEQLKQALEGVEAGRVGSLLHPPEACMLAPCTASFTNAVEKNQWRAVALSGEGEHVAGGIAGKQEHRVYLWSRLYGKLERILEGPRNENIVDLAWHPTRSLLVTLSGNGKVYLWAQVFNENWSAFAPDFQELDENQEYVEAEDEFDINEKPAPPAVDGDAAEDAEVDVVTRERLLVFSSDEEDEGGSDEPLHWLPAEVTLQEEGPGGGQEQRDAAAGEQQEEGSDTSSEGEDAQRGAEELILDKPRDRKRRVRFEDSYATGDSEDDDEEMQPSGPGTARGGRTGSAGGRGRGGRRGRPPRYAGAGAGPGRGPAGGMYGAAAGFGGPGNALNPGAQQQQQLGGGVYGMRQQWPGTG</sequence>
<proteinExistence type="predicted"/>
<dbReference type="PROSITE" id="PS50082">
    <property type="entry name" value="WD_REPEATS_2"/>
    <property type="match status" value="2"/>
</dbReference>
<evidence type="ECO:0000256" key="6">
    <source>
        <dbReference type="SAM" id="MobiDB-lite"/>
    </source>
</evidence>
<organism evidence="7 8">
    <name type="scientific">Tetradesmus obliquus</name>
    <name type="common">Green alga</name>
    <name type="synonym">Acutodesmus obliquus</name>
    <dbReference type="NCBI Taxonomy" id="3088"/>
    <lineage>
        <taxon>Eukaryota</taxon>
        <taxon>Viridiplantae</taxon>
        <taxon>Chlorophyta</taxon>
        <taxon>core chlorophytes</taxon>
        <taxon>Chlorophyceae</taxon>
        <taxon>CS clade</taxon>
        <taxon>Sphaeropleales</taxon>
        <taxon>Scenedesmaceae</taxon>
        <taxon>Tetradesmus</taxon>
    </lineage>
</organism>
<keyword evidence="8" id="KW-1185">Reference proteome</keyword>
<evidence type="ECO:0000256" key="2">
    <source>
        <dbReference type="ARBA" id="ARBA00022574"/>
    </source>
</evidence>
<gene>
    <name evidence="7" type="ORF">BQ4739_LOCUS17110</name>
</gene>
<dbReference type="PROSITE" id="PS00678">
    <property type="entry name" value="WD_REPEATS_1"/>
    <property type="match status" value="2"/>
</dbReference>
<dbReference type="EMBL" id="FNXT01001265">
    <property type="protein sequence ID" value="SZX76738.1"/>
    <property type="molecule type" value="Genomic_DNA"/>
</dbReference>
<dbReference type="Gene3D" id="2.130.10.10">
    <property type="entry name" value="YVTN repeat-like/Quinoprotein amine dehydrogenase"/>
    <property type="match status" value="2"/>
</dbReference>
<keyword evidence="3" id="KW-0677">Repeat</keyword>
<evidence type="ECO:0000313" key="7">
    <source>
        <dbReference type="EMBL" id="SZX76738.1"/>
    </source>
</evidence>
<feature type="repeat" description="WD" evidence="5">
    <location>
        <begin position="88"/>
        <end position="122"/>
    </location>
</feature>
<dbReference type="InterPro" id="IPR037850">
    <property type="entry name" value="RBBP5/Swd1"/>
</dbReference>
<evidence type="ECO:0000256" key="5">
    <source>
        <dbReference type="PROSITE-ProRule" id="PRU00221"/>
    </source>
</evidence>
<keyword evidence="4" id="KW-0539">Nucleus</keyword>
<evidence type="ECO:0000313" key="8">
    <source>
        <dbReference type="Proteomes" id="UP000256970"/>
    </source>
</evidence>
<reference evidence="7 8" key="1">
    <citation type="submission" date="2016-10" db="EMBL/GenBank/DDBJ databases">
        <authorList>
            <person name="Cai Z."/>
        </authorList>
    </citation>
    <scope>NUCLEOTIDE SEQUENCE [LARGE SCALE GENOMIC DNA]</scope>
</reference>
<dbReference type="Proteomes" id="UP000256970">
    <property type="component" value="Unassembled WGS sequence"/>
</dbReference>
<dbReference type="STRING" id="3088.A0A383WGW9"/>
<dbReference type="AlphaFoldDB" id="A0A383WGW9"/>
<evidence type="ECO:0000256" key="1">
    <source>
        <dbReference type="ARBA" id="ARBA00004123"/>
    </source>
</evidence>
<dbReference type="InterPro" id="IPR036322">
    <property type="entry name" value="WD40_repeat_dom_sf"/>
</dbReference>
<feature type="compositionally biased region" description="Acidic residues" evidence="6">
    <location>
        <begin position="486"/>
        <end position="498"/>
    </location>
</feature>
<feature type="region of interest" description="Disordered" evidence="6">
    <location>
        <begin position="595"/>
        <end position="622"/>
    </location>
</feature>
<feature type="region of interest" description="Disordered" evidence="6">
    <location>
        <begin position="411"/>
        <end position="430"/>
    </location>
</feature>
<dbReference type="Pfam" id="PF00400">
    <property type="entry name" value="WD40"/>
    <property type="match status" value="3"/>
</dbReference>
<dbReference type="InterPro" id="IPR001680">
    <property type="entry name" value="WD40_rpt"/>
</dbReference>
<dbReference type="GO" id="GO:0048188">
    <property type="term" value="C:Set1C/COMPASS complex"/>
    <property type="evidence" value="ECO:0007669"/>
    <property type="project" value="InterPro"/>
</dbReference>
<dbReference type="InterPro" id="IPR019775">
    <property type="entry name" value="WD40_repeat_CS"/>
</dbReference>
<dbReference type="SUPFAM" id="SSF50978">
    <property type="entry name" value="WD40 repeat-like"/>
    <property type="match status" value="1"/>
</dbReference>
<accession>A0A383WGW9</accession>
<dbReference type="PANTHER" id="PTHR44040">
    <property type="entry name" value="RETINOBLASTOMA-BINDING PROTEIN 5"/>
    <property type="match status" value="1"/>
</dbReference>
<evidence type="ECO:0000256" key="4">
    <source>
        <dbReference type="ARBA" id="ARBA00023242"/>
    </source>
</evidence>
<feature type="compositionally biased region" description="Gly residues" evidence="6">
    <location>
        <begin position="571"/>
        <end position="580"/>
    </location>
</feature>
<feature type="repeat" description="WD" evidence="5">
    <location>
        <begin position="31"/>
        <end position="61"/>
    </location>
</feature>